<feature type="compositionally biased region" description="Basic and acidic residues" evidence="1">
    <location>
        <begin position="1"/>
        <end position="12"/>
    </location>
</feature>
<evidence type="ECO:0000313" key="4">
    <source>
        <dbReference type="Proteomes" id="UP001500928"/>
    </source>
</evidence>
<feature type="region of interest" description="Disordered" evidence="1">
    <location>
        <begin position="1"/>
        <end position="61"/>
    </location>
</feature>
<dbReference type="Pfam" id="PF01740">
    <property type="entry name" value="STAS"/>
    <property type="match status" value="1"/>
</dbReference>
<organism evidence="3 4">
    <name type="scientific">Actinomycetospora chlora</name>
    <dbReference type="NCBI Taxonomy" id="663608"/>
    <lineage>
        <taxon>Bacteria</taxon>
        <taxon>Bacillati</taxon>
        <taxon>Actinomycetota</taxon>
        <taxon>Actinomycetes</taxon>
        <taxon>Pseudonocardiales</taxon>
        <taxon>Pseudonocardiaceae</taxon>
        <taxon>Actinomycetospora</taxon>
    </lineage>
</organism>
<gene>
    <name evidence="3" type="ORF">GCM10023200_32710</name>
</gene>
<dbReference type="SUPFAM" id="SSF52091">
    <property type="entry name" value="SpoIIaa-like"/>
    <property type="match status" value="1"/>
</dbReference>
<evidence type="ECO:0000259" key="2">
    <source>
        <dbReference type="PROSITE" id="PS50801"/>
    </source>
</evidence>
<dbReference type="Proteomes" id="UP001500928">
    <property type="component" value="Unassembled WGS sequence"/>
</dbReference>
<proteinExistence type="predicted"/>
<accession>A0ABP9BEE2</accession>
<feature type="domain" description="STAS" evidence="2">
    <location>
        <begin position="66"/>
        <end position="193"/>
    </location>
</feature>
<sequence length="198" mass="21304">MDSRFALRDSEGCHPQLHSLEARRRFPSEEEVAPSMSARSTGPARPWPTDRPPFRDPDDELVGGLTVAPTQPRRGLVLVRVIGEVDMLTATRLCDVLDGAVRTVAADRDTGHDSTPVDETPSVVCDLGGVTFLGASGLDVFATAEATARRHRVRLVLVAGHRAVVRPLHLTALDRRIAVTDTHPALGRGASVPEEAGR</sequence>
<keyword evidence="4" id="KW-1185">Reference proteome</keyword>
<reference evidence="4" key="1">
    <citation type="journal article" date="2019" name="Int. J. Syst. Evol. Microbiol.">
        <title>The Global Catalogue of Microorganisms (GCM) 10K type strain sequencing project: providing services to taxonomists for standard genome sequencing and annotation.</title>
        <authorList>
            <consortium name="The Broad Institute Genomics Platform"/>
            <consortium name="The Broad Institute Genome Sequencing Center for Infectious Disease"/>
            <person name="Wu L."/>
            <person name="Ma J."/>
        </authorList>
    </citation>
    <scope>NUCLEOTIDE SEQUENCE [LARGE SCALE GENOMIC DNA]</scope>
    <source>
        <strain evidence="4">JCM 17979</strain>
    </source>
</reference>
<evidence type="ECO:0000256" key="1">
    <source>
        <dbReference type="SAM" id="MobiDB-lite"/>
    </source>
</evidence>
<dbReference type="InterPro" id="IPR002645">
    <property type="entry name" value="STAS_dom"/>
</dbReference>
<comment type="caution">
    <text evidence="3">The sequence shown here is derived from an EMBL/GenBank/DDBJ whole genome shotgun (WGS) entry which is preliminary data.</text>
</comment>
<dbReference type="EMBL" id="BAABHO010000025">
    <property type="protein sequence ID" value="GAA4794225.1"/>
    <property type="molecule type" value="Genomic_DNA"/>
</dbReference>
<evidence type="ECO:0000313" key="3">
    <source>
        <dbReference type="EMBL" id="GAA4794225.1"/>
    </source>
</evidence>
<dbReference type="CDD" id="cd07043">
    <property type="entry name" value="STAS_anti-anti-sigma_factors"/>
    <property type="match status" value="1"/>
</dbReference>
<dbReference type="PROSITE" id="PS50801">
    <property type="entry name" value="STAS"/>
    <property type="match status" value="1"/>
</dbReference>
<dbReference type="Gene3D" id="3.30.750.24">
    <property type="entry name" value="STAS domain"/>
    <property type="match status" value="1"/>
</dbReference>
<protein>
    <recommendedName>
        <fullName evidence="2">STAS domain-containing protein</fullName>
    </recommendedName>
</protein>
<name>A0ABP9BEE2_9PSEU</name>
<dbReference type="InterPro" id="IPR036513">
    <property type="entry name" value="STAS_dom_sf"/>
</dbReference>